<feature type="domain" description="HTH cro/C1-type" evidence="2">
    <location>
        <begin position="32"/>
        <end position="80"/>
    </location>
</feature>
<dbReference type="SUPFAM" id="SSF47413">
    <property type="entry name" value="lambda repressor-like DNA-binding domains"/>
    <property type="match status" value="1"/>
</dbReference>
<organism evidence="3 4">
    <name type="scientific">Lacibacter cauensis</name>
    <dbReference type="NCBI Taxonomy" id="510947"/>
    <lineage>
        <taxon>Bacteria</taxon>
        <taxon>Pseudomonadati</taxon>
        <taxon>Bacteroidota</taxon>
        <taxon>Chitinophagia</taxon>
        <taxon>Chitinophagales</taxon>
        <taxon>Chitinophagaceae</taxon>
        <taxon>Lacibacter</taxon>
    </lineage>
</organism>
<dbReference type="PANTHER" id="PTHR36924:SF1">
    <property type="entry name" value="ANTITOXIN HIGA-1"/>
    <property type="match status" value="1"/>
</dbReference>
<dbReference type="Pfam" id="PF01381">
    <property type="entry name" value="HTH_3"/>
    <property type="match status" value="1"/>
</dbReference>
<protein>
    <submittedName>
        <fullName evidence="3">HTH-type transcriptional regulator/antitoxin HigA</fullName>
    </submittedName>
</protein>
<dbReference type="PANTHER" id="PTHR36924">
    <property type="entry name" value="ANTITOXIN HIGA-1"/>
    <property type="match status" value="1"/>
</dbReference>
<name>A0A562SHC4_9BACT</name>
<evidence type="ECO:0000313" key="3">
    <source>
        <dbReference type="EMBL" id="TWI80503.1"/>
    </source>
</evidence>
<dbReference type="InterPro" id="IPR001387">
    <property type="entry name" value="Cro/C1-type_HTH"/>
</dbReference>
<dbReference type="InterPro" id="IPR010982">
    <property type="entry name" value="Lambda_DNA-bd_dom_sf"/>
</dbReference>
<dbReference type="RefSeq" id="WP_144887491.1">
    <property type="nucleotide sequence ID" value="NZ_VLLE01000005.1"/>
</dbReference>
<proteinExistence type="predicted"/>
<reference evidence="3 4" key="1">
    <citation type="journal article" date="2015" name="Stand. Genomic Sci.">
        <title>Genomic Encyclopedia of Bacterial and Archaeal Type Strains, Phase III: the genomes of soil and plant-associated and newly described type strains.</title>
        <authorList>
            <person name="Whitman W.B."/>
            <person name="Woyke T."/>
            <person name="Klenk H.P."/>
            <person name="Zhou Y."/>
            <person name="Lilburn T.G."/>
            <person name="Beck B.J."/>
            <person name="De Vos P."/>
            <person name="Vandamme P."/>
            <person name="Eisen J.A."/>
            <person name="Garrity G."/>
            <person name="Hugenholtz P."/>
            <person name="Kyrpides N.C."/>
        </authorList>
    </citation>
    <scope>NUCLEOTIDE SEQUENCE [LARGE SCALE GENOMIC DNA]</scope>
    <source>
        <strain evidence="3 4">CGMCC 1.7271</strain>
    </source>
</reference>
<gene>
    <name evidence="3" type="ORF">IQ13_3180</name>
</gene>
<dbReference type="EMBL" id="VLLE01000005">
    <property type="protein sequence ID" value="TWI80503.1"/>
    <property type="molecule type" value="Genomic_DNA"/>
</dbReference>
<dbReference type="InterPro" id="IPR013430">
    <property type="entry name" value="Toxin_antidote_HigA"/>
</dbReference>
<sequence length="99" mass="10996">MGTYKVIAKNGKELVSDVLLHPGTVLGEEIAARNISQKEFADSIEMRPSHLNEVIKGKRHVSALLALKLEQQLGIGAAFWMRLQVDYDLKVAKKQLKVA</sequence>
<dbReference type="NCBIfam" id="TIGR02607">
    <property type="entry name" value="antidote_HigA"/>
    <property type="match status" value="1"/>
</dbReference>
<dbReference type="CDD" id="cd00093">
    <property type="entry name" value="HTH_XRE"/>
    <property type="match status" value="1"/>
</dbReference>
<keyword evidence="1" id="KW-0238">DNA-binding</keyword>
<keyword evidence="4" id="KW-1185">Reference proteome</keyword>
<dbReference type="GO" id="GO:0003677">
    <property type="term" value="F:DNA binding"/>
    <property type="evidence" value="ECO:0007669"/>
    <property type="project" value="UniProtKB-KW"/>
</dbReference>
<dbReference type="Proteomes" id="UP000316167">
    <property type="component" value="Unassembled WGS sequence"/>
</dbReference>
<dbReference type="PROSITE" id="PS50943">
    <property type="entry name" value="HTH_CROC1"/>
    <property type="match status" value="1"/>
</dbReference>
<dbReference type="Gene3D" id="1.10.260.40">
    <property type="entry name" value="lambda repressor-like DNA-binding domains"/>
    <property type="match status" value="1"/>
</dbReference>
<dbReference type="SMART" id="SM00530">
    <property type="entry name" value="HTH_XRE"/>
    <property type="match status" value="1"/>
</dbReference>
<evidence type="ECO:0000256" key="1">
    <source>
        <dbReference type="ARBA" id="ARBA00023125"/>
    </source>
</evidence>
<evidence type="ECO:0000313" key="4">
    <source>
        <dbReference type="Proteomes" id="UP000316167"/>
    </source>
</evidence>
<comment type="caution">
    <text evidence="3">The sequence shown here is derived from an EMBL/GenBank/DDBJ whole genome shotgun (WGS) entry which is preliminary data.</text>
</comment>
<dbReference type="OrthoDB" id="9796786at2"/>
<evidence type="ECO:0000259" key="2">
    <source>
        <dbReference type="PROSITE" id="PS50943"/>
    </source>
</evidence>
<accession>A0A562SHC4</accession>
<dbReference type="AlphaFoldDB" id="A0A562SHC4"/>